<evidence type="ECO:0000259" key="6">
    <source>
        <dbReference type="PROSITE" id="PS50950"/>
    </source>
</evidence>
<evidence type="ECO:0000313" key="7">
    <source>
        <dbReference type="EMBL" id="EFX77951.1"/>
    </source>
</evidence>
<dbReference type="EMBL" id="GL732559">
    <property type="protein sequence ID" value="EFX77951.1"/>
    <property type="molecule type" value="Genomic_DNA"/>
</dbReference>
<dbReference type="SUPFAM" id="SSF57716">
    <property type="entry name" value="Glucocorticoid receptor-like (DNA-binding domain)"/>
    <property type="match status" value="1"/>
</dbReference>
<dbReference type="PROSITE" id="PS50950">
    <property type="entry name" value="ZF_THAP"/>
    <property type="match status" value="1"/>
</dbReference>
<evidence type="ECO:0000256" key="4">
    <source>
        <dbReference type="ARBA" id="ARBA00023125"/>
    </source>
</evidence>
<dbReference type="Pfam" id="PF05485">
    <property type="entry name" value="THAP"/>
    <property type="match status" value="1"/>
</dbReference>
<keyword evidence="3" id="KW-0862">Zinc</keyword>
<dbReference type="STRING" id="6669.E9GR62"/>
<dbReference type="KEGG" id="dpx:DAPPUDRAFT_320826"/>
<name>E9GR62_DAPPU</name>
<organism evidence="7 8">
    <name type="scientific">Daphnia pulex</name>
    <name type="common">Water flea</name>
    <dbReference type="NCBI Taxonomy" id="6669"/>
    <lineage>
        <taxon>Eukaryota</taxon>
        <taxon>Metazoa</taxon>
        <taxon>Ecdysozoa</taxon>
        <taxon>Arthropoda</taxon>
        <taxon>Crustacea</taxon>
        <taxon>Branchiopoda</taxon>
        <taxon>Diplostraca</taxon>
        <taxon>Cladocera</taxon>
        <taxon>Anomopoda</taxon>
        <taxon>Daphniidae</taxon>
        <taxon>Daphnia</taxon>
    </lineage>
</organism>
<keyword evidence="4 5" id="KW-0238">DNA-binding</keyword>
<dbReference type="HOGENOM" id="CLU_547757_0_0_1"/>
<evidence type="ECO:0000256" key="3">
    <source>
        <dbReference type="ARBA" id="ARBA00022833"/>
    </source>
</evidence>
<evidence type="ECO:0000313" key="8">
    <source>
        <dbReference type="Proteomes" id="UP000000305"/>
    </source>
</evidence>
<dbReference type="PANTHER" id="PTHR46600">
    <property type="entry name" value="THAP DOMAIN-CONTAINING"/>
    <property type="match status" value="1"/>
</dbReference>
<accession>E9GR62</accession>
<dbReference type="InParanoid" id="E9GR62"/>
<gene>
    <name evidence="7" type="ORF">DAPPUDRAFT_320826</name>
</gene>
<keyword evidence="8" id="KW-1185">Reference proteome</keyword>
<protein>
    <recommendedName>
        <fullName evidence="6">THAP-type domain-containing protein</fullName>
    </recommendedName>
</protein>
<dbReference type="PANTHER" id="PTHR46600:SF11">
    <property type="entry name" value="THAP DOMAIN-CONTAINING PROTEIN 10"/>
    <property type="match status" value="1"/>
</dbReference>
<dbReference type="GO" id="GO:0043565">
    <property type="term" value="F:sequence-specific DNA binding"/>
    <property type="evidence" value="ECO:0007669"/>
    <property type="project" value="InterPro"/>
</dbReference>
<feature type="domain" description="THAP-type" evidence="6">
    <location>
        <begin position="1"/>
        <end position="93"/>
    </location>
</feature>
<dbReference type="GO" id="GO:0008270">
    <property type="term" value="F:zinc ion binding"/>
    <property type="evidence" value="ECO:0007669"/>
    <property type="project" value="UniProtKB-KW"/>
</dbReference>
<dbReference type="InterPro" id="IPR006612">
    <property type="entry name" value="THAP_Znf"/>
</dbReference>
<reference evidence="7 8" key="1">
    <citation type="journal article" date="2011" name="Science">
        <title>The ecoresponsive genome of Daphnia pulex.</title>
        <authorList>
            <person name="Colbourne J.K."/>
            <person name="Pfrender M.E."/>
            <person name="Gilbert D."/>
            <person name="Thomas W.K."/>
            <person name="Tucker A."/>
            <person name="Oakley T.H."/>
            <person name="Tokishita S."/>
            <person name="Aerts A."/>
            <person name="Arnold G.J."/>
            <person name="Basu M.K."/>
            <person name="Bauer D.J."/>
            <person name="Caceres C.E."/>
            <person name="Carmel L."/>
            <person name="Casola C."/>
            <person name="Choi J.H."/>
            <person name="Detter J.C."/>
            <person name="Dong Q."/>
            <person name="Dusheyko S."/>
            <person name="Eads B.D."/>
            <person name="Frohlich T."/>
            <person name="Geiler-Samerotte K.A."/>
            <person name="Gerlach D."/>
            <person name="Hatcher P."/>
            <person name="Jogdeo S."/>
            <person name="Krijgsveld J."/>
            <person name="Kriventseva E.V."/>
            <person name="Kultz D."/>
            <person name="Laforsch C."/>
            <person name="Lindquist E."/>
            <person name="Lopez J."/>
            <person name="Manak J.R."/>
            <person name="Muller J."/>
            <person name="Pangilinan J."/>
            <person name="Patwardhan R.P."/>
            <person name="Pitluck S."/>
            <person name="Pritham E.J."/>
            <person name="Rechtsteiner A."/>
            <person name="Rho M."/>
            <person name="Rogozin I.B."/>
            <person name="Sakarya O."/>
            <person name="Salamov A."/>
            <person name="Schaack S."/>
            <person name="Shapiro H."/>
            <person name="Shiga Y."/>
            <person name="Skalitzky C."/>
            <person name="Smith Z."/>
            <person name="Souvorov A."/>
            <person name="Sung W."/>
            <person name="Tang Z."/>
            <person name="Tsuchiya D."/>
            <person name="Tu H."/>
            <person name="Vos H."/>
            <person name="Wang M."/>
            <person name="Wolf Y.I."/>
            <person name="Yamagata H."/>
            <person name="Yamada T."/>
            <person name="Ye Y."/>
            <person name="Shaw J.R."/>
            <person name="Andrews J."/>
            <person name="Crease T.J."/>
            <person name="Tang H."/>
            <person name="Lucas S.M."/>
            <person name="Robertson H.M."/>
            <person name="Bork P."/>
            <person name="Koonin E.V."/>
            <person name="Zdobnov E.M."/>
            <person name="Grigoriev I.V."/>
            <person name="Lynch M."/>
            <person name="Boore J.L."/>
        </authorList>
    </citation>
    <scope>NUCLEOTIDE SEQUENCE [LARGE SCALE GENOMIC DNA]</scope>
</reference>
<dbReference type="PhylomeDB" id="E9GR62"/>
<evidence type="ECO:0000256" key="2">
    <source>
        <dbReference type="ARBA" id="ARBA00022771"/>
    </source>
</evidence>
<keyword evidence="2 5" id="KW-0863">Zinc-finger</keyword>
<keyword evidence="1" id="KW-0479">Metal-binding</keyword>
<evidence type="ECO:0000256" key="1">
    <source>
        <dbReference type="ARBA" id="ARBA00022723"/>
    </source>
</evidence>
<evidence type="ECO:0000256" key="5">
    <source>
        <dbReference type="PROSITE-ProRule" id="PRU00309"/>
    </source>
</evidence>
<dbReference type="Pfam" id="PF21787">
    <property type="entry name" value="TNP-like_RNaseH_N"/>
    <property type="match status" value="1"/>
</dbReference>
<dbReference type="InterPro" id="IPR026516">
    <property type="entry name" value="THAP1/10"/>
</dbReference>
<dbReference type="OrthoDB" id="6488501at2759"/>
<sequence length="498" mass="57423">MRKKCLLKNCTNKTYGENLKSNVSFHRLTKDENVIQKWIDQLKKNKEVSGFAGNYEITFSKTSVVCSDHIENNCFEQSYLQRKLKRDAVPTIFTLEKTNQPAVPKRVLLEKNIPSGIGQDQGIQSLLNDIPNKFKQQSTLNKLRSHQIKVIDLKIDKNEERCDKNSENLEASIYSKELESNVDIQMQENEINNQFEVIPNSERFADDRNLLRNSTNNVAMQHEIISQILNFSREKCIIRYHQWTIKYSIILQGRSPTLYEFIRQHNLLTLPTKKTILTYTGKTRGQVGITNVNKASLKCIFESLTQDHEKRVSIEVDEMQYKALLLWIQSRQEFVGQVDFGEVDVYGDVNFDIDEEEITENSNNEYQDEDFQENIECDPPRISPGAAFQEDEDQQSQYSTRDPILVNSLLNFMVTGLTTKFSALVGSWPVAKLTACQLYFVTLHVIKTLESIGFLVDRIVGDNASVNVKLFQLLRQPCDEDSFKVTHPVDPKRPLFVS</sequence>
<dbReference type="Proteomes" id="UP000000305">
    <property type="component" value="Unassembled WGS sequence"/>
</dbReference>
<dbReference type="AlphaFoldDB" id="E9GR62"/>
<dbReference type="InterPro" id="IPR048365">
    <property type="entry name" value="TNP-like_RNaseH_N"/>
</dbReference>
<proteinExistence type="predicted"/>
<dbReference type="SMART" id="SM00980">
    <property type="entry name" value="THAP"/>
    <property type="match status" value="1"/>
</dbReference>